<evidence type="ECO:0000313" key="2">
    <source>
        <dbReference type="Proteomes" id="UP001397290"/>
    </source>
</evidence>
<proteinExistence type="predicted"/>
<dbReference type="Proteomes" id="UP001397290">
    <property type="component" value="Unassembled WGS sequence"/>
</dbReference>
<keyword evidence="2" id="KW-1185">Reference proteome</keyword>
<evidence type="ECO:0000313" key="1">
    <source>
        <dbReference type="EMBL" id="KAK8146380.1"/>
    </source>
</evidence>
<dbReference type="EMBL" id="JAAHCF010000213">
    <property type="protein sequence ID" value="KAK8146380.1"/>
    <property type="molecule type" value="Genomic_DNA"/>
</dbReference>
<name>A0AAW0RWK2_9HYPO</name>
<sequence length="82" mass="8818">MNGLDREILDGSKADEIVKAFASAFAGETGPERCIELLGSDSSTELLSSHTALAMLRDAEKDCIPGSNLEGPNLIPRIERSW</sequence>
<accession>A0AAW0RWK2</accession>
<protein>
    <submittedName>
        <fullName evidence="1">Uncharacterized protein</fullName>
    </submittedName>
</protein>
<reference evidence="1 2" key="1">
    <citation type="submission" date="2020-02" db="EMBL/GenBank/DDBJ databases">
        <title>Comparative genomics of the hypocrealean fungal genus Beauvera.</title>
        <authorList>
            <person name="Showalter D.N."/>
            <person name="Bushley K.E."/>
            <person name="Rehner S.A."/>
        </authorList>
    </citation>
    <scope>NUCLEOTIDE SEQUENCE [LARGE SCALE GENOMIC DNA]</scope>
    <source>
        <strain evidence="1 2">ARSEF4384</strain>
    </source>
</reference>
<comment type="caution">
    <text evidence="1">The sequence shown here is derived from an EMBL/GenBank/DDBJ whole genome shotgun (WGS) entry which is preliminary data.</text>
</comment>
<gene>
    <name evidence="1" type="ORF">G3M48_003172</name>
</gene>
<organism evidence="1 2">
    <name type="scientific">Beauveria asiatica</name>
    <dbReference type="NCBI Taxonomy" id="1069075"/>
    <lineage>
        <taxon>Eukaryota</taxon>
        <taxon>Fungi</taxon>
        <taxon>Dikarya</taxon>
        <taxon>Ascomycota</taxon>
        <taxon>Pezizomycotina</taxon>
        <taxon>Sordariomycetes</taxon>
        <taxon>Hypocreomycetidae</taxon>
        <taxon>Hypocreales</taxon>
        <taxon>Cordycipitaceae</taxon>
        <taxon>Beauveria</taxon>
    </lineage>
</organism>
<dbReference type="AlphaFoldDB" id="A0AAW0RWK2"/>